<reference evidence="3 4" key="1">
    <citation type="submission" date="2015-08" db="EMBL/GenBank/DDBJ databases">
        <title>Investigation of the bacterial diversity of lava forest soil.</title>
        <authorList>
            <person name="Lee J.S."/>
        </authorList>
    </citation>
    <scope>NUCLEOTIDE SEQUENCE [LARGE SCALE GENOMIC DNA]</scope>
    <source>
        <strain evidence="3 4">GJW-30</strain>
    </source>
</reference>
<dbReference type="OrthoDB" id="223957at2"/>
<dbReference type="Gene3D" id="2.130.10.130">
    <property type="entry name" value="Integrin alpha, N-terminal"/>
    <property type="match status" value="1"/>
</dbReference>
<evidence type="ECO:0000256" key="1">
    <source>
        <dbReference type="ARBA" id="ARBA00022729"/>
    </source>
</evidence>
<name>A0A0S3PR87_9BRAD</name>
<sequence length="808" mass="84323">MTKATGLDQLHIEMINRARMDPLQEMRDAGLTSLNQGIDTTKLPTISDAPKQVLAGNDQLAAAATGHTNFMVANQLFNHDGIGDGTPTSRIAAAGYLNNTAARNENFGVANWEGQFTPQQLAQKLASDNHLGLFNDLGEGIIGDKGGHRVTYLDPDLKEVGVGASFTSSPTPNGILGHYVMTENFGANSAKSFLTGAVYNDTVVVDKFYSLGEGVAGTTVKVFDKSGNQIGTDSTGEGGGWSVAEDGGTFKVTFTQGGKDISATVEAGSLNAKVDLVNGTDIYANANATLGTGATNLRLLGVQNINGTGNGSSNTLTGNKGDNALEGRGGNDTIDGGDGVDMAIFSGAQSNYKITLQAGGKAIIEDKVGGDGIDTIVNVEKVSFGGKIVDFSSLKDSAGPAANTAPVVTVKSFSVDTHDTQSLASFFTATDKDGNGTITQYAFKDGGTASGKIVIDGKAQAADTWIIVNAKDLDQVKYVAGATVDSEKITIKAFDGQAWSTEKALTVSTTARAVSDFGDNGKSDILFHNDKTGEISTWQMNGSSVNLAKAIAGMSSTWDVAGVGDFSRDGKADVLWEKSDGSLQLWQMNGSTATSKVTLASKADAGSHVVAVADFNADGKADILFSTDTGKVSVWEMDGSKIVSKGVVGSAGTGWLVEDAADISGNGKADVLMRNTNTGDVKVWLMDGSTKTLEKTIGNVTKDWAYVGSGDFNADGHDDFVWQKTDGSVQIWQMDGTTVDSKVTIGKEASSAWHVTDIGDYNNDGHADLLWRHETSGATKIWEMDGNTVLSKEAITGATTLGADWHVV</sequence>
<dbReference type="SUPFAM" id="SSF69318">
    <property type="entry name" value="Integrin alpha N-terminal domain"/>
    <property type="match status" value="1"/>
</dbReference>
<dbReference type="InterPro" id="IPR013517">
    <property type="entry name" value="FG-GAP"/>
</dbReference>
<dbReference type="InterPro" id="IPR011049">
    <property type="entry name" value="Serralysin-like_metalloprot_C"/>
</dbReference>
<gene>
    <name evidence="3" type="ORF">GJW-30_1_00978</name>
</gene>
<dbReference type="InterPro" id="IPR035940">
    <property type="entry name" value="CAP_sf"/>
</dbReference>
<evidence type="ECO:0000256" key="2">
    <source>
        <dbReference type="SAM" id="MobiDB-lite"/>
    </source>
</evidence>
<accession>A0A0S3PR87</accession>
<feature type="region of interest" description="Disordered" evidence="2">
    <location>
        <begin position="311"/>
        <end position="332"/>
    </location>
</feature>
<dbReference type="KEGG" id="vgo:GJW-30_1_00978"/>
<dbReference type="SUPFAM" id="SSF55797">
    <property type="entry name" value="PR-1-like"/>
    <property type="match status" value="1"/>
</dbReference>
<keyword evidence="4" id="KW-1185">Reference proteome</keyword>
<dbReference type="Proteomes" id="UP000236884">
    <property type="component" value="Chromosome"/>
</dbReference>
<dbReference type="InterPro" id="IPR028994">
    <property type="entry name" value="Integrin_alpha_N"/>
</dbReference>
<dbReference type="PANTHER" id="PTHR46580:SF2">
    <property type="entry name" value="MAM DOMAIN-CONTAINING PROTEIN"/>
    <property type="match status" value="1"/>
</dbReference>
<dbReference type="Gene3D" id="2.150.10.10">
    <property type="entry name" value="Serralysin-like metalloprotease, C-terminal"/>
    <property type="match status" value="1"/>
</dbReference>
<dbReference type="Pfam" id="PF13517">
    <property type="entry name" value="FG-GAP_3"/>
    <property type="match status" value="2"/>
</dbReference>
<dbReference type="AlphaFoldDB" id="A0A0S3PR87"/>
<dbReference type="GO" id="GO:0005509">
    <property type="term" value="F:calcium ion binding"/>
    <property type="evidence" value="ECO:0007669"/>
    <property type="project" value="InterPro"/>
</dbReference>
<dbReference type="InterPro" id="IPR001343">
    <property type="entry name" value="Hemolysn_Ca-bd"/>
</dbReference>
<keyword evidence="1" id="KW-0732">Signal</keyword>
<dbReference type="Pfam" id="PF00353">
    <property type="entry name" value="HemolysinCabind"/>
    <property type="match status" value="1"/>
</dbReference>
<organism evidence="3 4">
    <name type="scientific">Variibacter gotjawalensis</name>
    <dbReference type="NCBI Taxonomy" id="1333996"/>
    <lineage>
        <taxon>Bacteria</taxon>
        <taxon>Pseudomonadati</taxon>
        <taxon>Pseudomonadota</taxon>
        <taxon>Alphaproteobacteria</taxon>
        <taxon>Hyphomicrobiales</taxon>
        <taxon>Nitrobacteraceae</taxon>
        <taxon>Variibacter</taxon>
    </lineage>
</organism>
<protein>
    <submittedName>
        <fullName evidence="3">FG-GAP repeat protein</fullName>
    </submittedName>
</protein>
<evidence type="ECO:0000313" key="3">
    <source>
        <dbReference type="EMBL" id="BAT58453.1"/>
    </source>
</evidence>
<evidence type="ECO:0000313" key="4">
    <source>
        <dbReference type="Proteomes" id="UP000236884"/>
    </source>
</evidence>
<proteinExistence type="predicted"/>
<dbReference type="RefSeq" id="WP_096352384.1">
    <property type="nucleotide sequence ID" value="NZ_AP014946.1"/>
</dbReference>
<feature type="compositionally biased region" description="Low complexity" evidence="2">
    <location>
        <begin position="311"/>
        <end position="321"/>
    </location>
</feature>
<dbReference type="PANTHER" id="PTHR46580">
    <property type="entry name" value="SENSOR KINASE-RELATED"/>
    <property type="match status" value="1"/>
</dbReference>
<dbReference type="Gene3D" id="3.40.33.10">
    <property type="entry name" value="CAP"/>
    <property type="match status" value="1"/>
</dbReference>
<dbReference type="EMBL" id="AP014946">
    <property type="protein sequence ID" value="BAT58453.1"/>
    <property type="molecule type" value="Genomic_DNA"/>
</dbReference>